<dbReference type="GO" id="GO:0030435">
    <property type="term" value="P:sporulation resulting in formation of a cellular spore"/>
    <property type="evidence" value="ECO:0007669"/>
    <property type="project" value="UniProtKB-KW"/>
</dbReference>
<gene>
    <name evidence="4" type="ORF">bsdtb5_06040</name>
</gene>
<comment type="subcellular location">
    <subcellularLocation>
        <location evidence="1">Spore core</location>
    </subcellularLocation>
</comment>
<reference evidence="4 5" key="1">
    <citation type="submission" date="2020-11" db="EMBL/GenBank/DDBJ databases">
        <title>Draft genome sequencing of a Lachnospiraceae strain isolated from anoxic soil subjected to BSD treatment.</title>
        <authorList>
            <person name="Uek A."/>
            <person name="Tonouchi A."/>
        </authorList>
    </citation>
    <scope>NUCLEOTIDE SEQUENCE [LARGE SCALE GENOMIC DNA]</scope>
    <source>
        <strain evidence="4 5">TB5</strain>
    </source>
</reference>
<proteinExistence type="inferred from homology"/>
<sequence>MDRKRATELANSLVMADVTYEGRPIYIEKVNSGRETASIHFLNQPHYSQEVSLTQLVENQ</sequence>
<dbReference type="AlphaFoldDB" id="A0A7R7EIH2"/>
<organism evidence="4 5">
    <name type="scientific">Anaeromicropila herbilytica</name>
    <dbReference type="NCBI Taxonomy" id="2785025"/>
    <lineage>
        <taxon>Bacteria</taxon>
        <taxon>Bacillati</taxon>
        <taxon>Bacillota</taxon>
        <taxon>Clostridia</taxon>
        <taxon>Lachnospirales</taxon>
        <taxon>Lachnospiraceae</taxon>
        <taxon>Anaeromicropila</taxon>
    </lineage>
</organism>
<keyword evidence="3" id="KW-0749">Sporulation</keyword>
<dbReference type="HAMAP" id="MF_00667">
    <property type="entry name" value="SspH"/>
    <property type="match status" value="1"/>
</dbReference>
<dbReference type="InterPro" id="IPR012610">
    <property type="entry name" value="SASP_SspH"/>
</dbReference>
<keyword evidence="5" id="KW-1185">Reference proteome</keyword>
<evidence type="ECO:0000256" key="1">
    <source>
        <dbReference type="ARBA" id="ARBA00004288"/>
    </source>
</evidence>
<dbReference type="EMBL" id="AP024169">
    <property type="protein sequence ID" value="BCN29309.1"/>
    <property type="molecule type" value="Genomic_DNA"/>
</dbReference>
<comment type="similarity">
    <text evidence="2">Belongs to the SspH family.</text>
</comment>
<dbReference type="RefSeq" id="WP_271714592.1">
    <property type="nucleotide sequence ID" value="NZ_AP024169.1"/>
</dbReference>
<dbReference type="Proteomes" id="UP000595897">
    <property type="component" value="Chromosome"/>
</dbReference>
<evidence type="ECO:0000313" key="4">
    <source>
        <dbReference type="EMBL" id="BCN29309.1"/>
    </source>
</evidence>
<name>A0A7R7EIH2_9FIRM</name>
<dbReference type="KEGG" id="ahb:bsdtb5_06040"/>
<dbReference type="Pfam" id="PF08141">
    <property type="entry name" value="SspH"/>
    <property type="match status" value="1"/>
</dbReference>
<dbReference type="NCBIfam" id="TIGR02861">
    <property type="entry name" value="SASP_H"/>
    <property type="match status" value="1"/>
</dbReference>
<evidence type="ECO:0008006" key="6">
    <source>
        <dbReference type="Google" id="ProtNLM"/>
    </source>
</evidence>
<evidence type="ECO:0000256" key="2">
    <source>
        <dbReference type="ARBA" id="ARBA00006573"/>
    </source>
</evidence>
<protein>
    <recommendedName>
        <fullName evidence="6">SASP H</fullName>
    </recommendedName>
</protein>
<evidence type="ECO:0000256" key="3">
    <source>
        <dbReference type="ARBA" id="ARBA00022969"/>
    </source>
</evidence>
<dbReference type="GO" id="GO:0030436">
    <property type="term" value="P:asexual sporulation"/>
    <property type="evidence" value="ECO:0007669"/>
    <property type="project" value="InterPro"/>
</dbReference>
<evidence type="ECO:0000313" key="5">
    <source>
        <dbReference type="Proteomes" id="UP000595897"/>
    </source>
</evidence>
<accession>A0A7R7EIH2</accession>
<dbReference type="GO" id="GO:0042601">
    <property type="term" value="C:endospore-forming forespore"/>
    <property type="evidence" value="ECO:0007669"/>
    <property type="project" value="InterPro"/>
</dbReference>